<protein>
    <submittedName>
        <fullName evidence="2">Uncharacterized protein</fullName>
    </submittedName>
</protein>
<keyword evidence="3" id="KW-1185">Reference proteome</keyword>
<feature type="compositionally biased region" description="Low complexity" evidence="1">
    <location>
        <begin position="83"/>
        <end position="92"/>
    </location>
</feature>
<evidence type="ECO:0000256" key="1">
    <source>
        <dbReference type="SAM" id="MobiDB-lite"/>
    </source>
</evidence>
<gene>
    <name evidence="2" type="ORF">G6F50_015995</name>
</gene>
<feature type="region of interest" description="Disordered" evidence="1">
    <location>
        <begin position="83"/>
        <end position="165"/>
    </location>
</feature>
<reference evidence="2 3" key="1">
    <citation type="journal article" date="2020" name="Microb. Genom.">
        <title>Genetic diversity of clinical and environmental Mucorales isolates obtained from an investigation of mucormycosis cases among solid organ transplant recipients.</title>
        <authorList>
            <person name="Nguyen M.H."/>
            <person name="Kaul D."/>
            <person name="Muto C."/>
            <person name="Cheng S.J."/>
            <person name="Richter R.A."/>
            <person name="Bruno V.M."/>
            <person name="Liu G."/>
            <person name="Beyhan S."/>
            <person name="Sundermann A.J."/>
            <person name="Mounaud S."/>
            <person name="Pasculle A.W."/>
            <person name="Nierman W.C."/>
            <person name="Driscoll E."/>
            <person name="Cumbie R."/>
            <person name="Clancy C.J."/>
            <person name="Dupont C.L."/>
        </authorList>
    </citation>
    <scope>NUCLEOTIDE SEQUENCE [LARGE SCALE GENOMIC DNA]</scope>
    <source>
        <strain evidence="2 3">GL24</strain>
    </source>
</reference>
<evidence type="ECO:0000313" key="3">
    <source>
        <dbReference type="Proteomes" id="UP000740926"/>
    </source>
</evidence>
<comment type="caution">
    <text evidence="2">The sequence shown here is derived from an EMBL/GenBank/DDBJ whole genome shotgun (WGS) entry which is preliminary data.</text>
</comment>
<accession>A0A9P7C2Q3</accession>
<feature type="compositionally biased region" description="Basic residues" evidence="1">
    <location>
        <begin position="144"/>
        <end position="165"/>
    </location>
</feature>
<proteinExistence type="predicted"/>
<evidence type="ECO:0000313" key="2">
    <source>
        <dbReference type="EMBL" id="KAG1533060.1"/>
    </source>
</evidence>
<sequence length="165" mass="17322">MLGHQAADDGVTGFVVGGEGLLLLAHGHRAALGTHQDLVAGTVEVVHADFLLVATCGEQRRLVAEVGQIGTGEARAAACACAPSGCARGPSRPAGPPRPGGRNGPDAATPGPARPDGWSRRSRSRPRHPRSRPFRPAAGSGSARARHDRRPGRHHGGDRRRRFRR</sequence>
<dbReference type="EMBL" id="JAANIU010009487">
    <property type="protein sequence ID" value="KAG1533060.1"/>
    <property type="molecule type" value="Genomic_DNA"/>
</dbReference>
<feature type="compositionally biased region" description="Basic residues" evidence="1">
    <location>
        <begin position="120"/>
        <end position="133"/>
    </location>
</feature>
<feature type="compositionally biased region" description="Low complexity" evidence="1">
    <location>
        <begin position="134"/>
        <end position="143"/>
    </location>
</feature>
<organism evidence="2 3">
    <name type="scientific">Rhizopus delemar</name>
    <dbReference type="NCBI Taxonomy" id="936053"/>
    <lineage>
        <taxon>Eukaryota</taxon>
        <taxon>Fungi</taxon>
        <taxon>Fungi incertae sedis</taxon>
        <taxon>Mucoromycota</taxon>
        <taxon>Mucoromycotina</taxon>
        <taxon>Mucoromycetes</taxon>
        <taxon>Mucorales</taxon>
        <taxon>Mucorineae</taxon>
        <taxon>Rhizopodaceae</taxon>
        <taxon>Rhizopus</taxon>
    </lineage>
</organism>
<dbReference type="Proteomes" id="UP000740926">
    <property type="component" value="Unassembled WGS sequence"/>
</dbReference>
<dbReference type="AlphaFoldDB" id="A0A9P7C2Q3"/>
<name>A0A9P7C2Q3_9FUNG</name>